<feature type="domain" description="Tetrapyrrole methylase" evidence="8">
    <location>
        <begin position="7"/>
        <end position="217"/>
    </location>
</feature>
<dbReference type="PANTHER" id="PTHR43467:SF2">
    <property type="entry name" value="COBALT-PRECORRIN-2 C(20)-METHYLTRANSFERASE"/>
    <property type="match status" value="1"/>
</dbReference>
<evidence type="ECO:0000259" key="8">
    <source>
        <dbReference type="Pfam" id="PF00590"/>
    </source>
</evidence>
<keyword evidence="6" id="KW-0949">S-adenosyl-L-methionine</keyword>
<evidence type="ECO:0000256" key="1">
    <source>
        <dbReference type="ARBA" id="ARBA00004953"/>
    </source>
</evidence>
<comment type="caution">
    <text evidence="9">The sequence shown here is derived from an EMBL/GenBank/DDBJ whole genome shotgun (WGS) entry which is preliminary data.</text>
</comment>
<dbReference type="InterPro" id="IPR014776">
    <property type="entry name" value="4pyrrole_Mease_sub2"/>
</dbReference>
<dbReference type="AlphaFoldDB" id="A0A2T6C8D6"/>
<protein>
    <submittedName>
        <fullName evidence="9">Precorrin-2/cobalt-factor-2 C20-methyltransferase</fullName>
    </submittedName>
</protein>
<organism evidence="9 10">
    <name type="scientific">Melghirimyces profundicolus</name>
    <dbReference type="NCBI Taxonomy" id="1242148"/>
    <lineage>
        <taxon>Bacteria</taxon>
        <taxon>Bacillati</taxon>
        <taxon>Bacillota</taxon>
        <taxon>Bacilli</taxon>
        <taxon>Bacillales</taxon>
        <taxon>Thermoactinomycetaceae</taxon>
        <taxon>Melghirimyces</taxon>
    </lineage>
</organism>
<proteinExistence type="inferred from homology"/>
<keyword evidence="3" id="KW-0169">Cobalamin biosynthesis</keyword>
<dbReference type="InterPro" id="IPR012382">
    <property type="entry name" value="CobI/CbiL"/>
</dbReference>
<dbReference type="Gene3D" id="3.40.1010.10">
    <property type="entry name" value="Cobalt-precorrin-4 Transmethylase, Domain 1"/>
    <property type="match status" value="1"/>
</dbReference>
<comment type="pathway">
    <text evidence="1">Cofactor biosynthesis; adenosylcobalamin biosynthesis.</text>
</comment>
<dbReference type="SUPFAM" id="SSF53790">
    <property type="entry name" value="Tetrapyrrole methylase"/>
    <property type="match status" value="1"/>
</dbReference>
<name>A0A2T6C8D6_9BACL</name>
<keyword evidence="4 9" id="KW-0489">Methyltransferase</keyword>
<keyword evidence="5 9" id="KW-0808">Transferase</keyword>
<dbReference type="InterPro" id="IPR035996">
    <property type="entry name" value="4pyrrol_Methylase_sf"/>
</dbReference>
<comment type="similarity">
    <text evidence="2 7">Belongs to the precorrin methyltransferase family.</text>
</comment>
<accession>A0A2T6C8D6</accession>
<dbReference type="Pfam" id="PF00590">
    <property type="entry name" value="TP_methylase"/>
    <property type="match status" value="1"/>
</dbReference>
<evidence type="ECO:0000313" key="9">
    <source>
        <dbReference type="EMBL" id="PTX64572.1"/>
    </source>
</evidence>
<evidence type="ECO:0000256" key="3">
    <source>
        <dbReference type="ARBA" id="ARBA00022573"/>
    </source>
</evidence>
<dbReference type="Gene3D" id="3.30.950.10">
    <property type="entry name" value="Methyltransferase, Cobalt-precorrin-4 Transmethylase, Domain 2"/>
    <property type="match status" value="1"/>
</dbReference>
<gene>
    <name evidence="9" type="ORF">C8P63_10265</name>
</gene>
<dbReference type="NCBIfam" id="TIGR01467">
    <property type="entry name" value="cobI_cbiL"/>
    <property type="match status" value="1"/>
</dbReference>
<dbReference type="Proteomes" id="UP000244240">
    <property type="component" value="Unassembled WGS sequence"/>
</dbReference>
<keyword evidence="10" id="KW-1185">Reference proteome</keyword>
<dbReference type="InterPro" id="IPR014777">
    <property type="entry name" value="4pyrrole_Mease_sub1"/>
</dbReference>
<dbReference type="UniPathway" id="UPA00148"/>
<evidence type="ECO:0000256" key="5">
    <source>
        <dbReference type="ARBA" id="ARBA00022679"/>
    </source>
</evidence>
<dbReference type="PANTHER" id="PTHR43467">
    <property type="entry name" value="COBALT-PRECORRIN-2 C(20)-METHYLTRANSFERASE"/>
    <property type="match status" value="1"/>
</dbReference>
<dbReference type="GO" id="GO:0032259">
    <property type="term" value="P:methylation"/>
    <property type="evidence" value="ECO:0007669"/>
    <property type="project" value="UniProtKB-KW"/>
</dbReference>
<dbReference type="PIRSF" id="PIRSF036427">
    <property type="entry name" value="Precrrn-2_mtase"/>
    <property type="match status" value="1"/>
</dbReference>
<dbReference type="GO" id="GO:0009236">
    <property type="term" value="P:cobalamin biosynthetic process"/>
    <property type="evidence" value="ECO:0007669"/>
    <property type="project" value="UniProtKB-UniRule"/>
</dbReference>
<reference evidence="9 10" key="1">
    <citation type="submission" date="2018-04" db="EMBL/GenBank/DDBJ databases">
        <title>Genomic Encyclopedia of Archaeal and Bacterial Type Strains, Phase II (KMG-II): from individual species to whole genera.</title>
        <authorList>
            <person name="Goeker M."/>
        </authorList>
    </citation>
    <scope>NUCLEOTIDE SEQUENCE [LARGE SCALE GENOMIC DNA]</scope>
    <source>
        <strain evidence="9 10">DSM 45787</strain>
    </source>
</reference>
<dbReference type="CDD" id="cd11645">
    <property type="entry name" value="Precorrin_2_C20_MT"/>
    <property type="match status" value="1"/>
</dbReference>
<dbReference type="GO" id="GO:0030788">
    <property type="term" value="F:precorrin-2 C20-methyltransferase activity"/>
    <property type="evidence" value="ECO:0007669"/>
    <property type="project" value="InterPro"/>
</dbReference>
<evidence type="ECO:0000256" key="6">
    <source>
        <dbReference type="ARBA" id="ARBA00022691"/>
    </source>
</evidence>
<sequence>MKRRPGTLYGIGVGPGEPEWLTLQGHRLIRSAPVLAYPVNARGESVALRIVKPWIPSADQEHIGMFFPMTRNPDERDRYREEAVLRLLPLLEQGKDVAFITEGDPLFYSTFGHIQKGIRRFNPHIPVEAVPGVSSVHGTAARLTLPLAEGKQRLAVIPATEEWERMEQILLTHDTVIVLKVARLLDGMINLLTRLDLAADACVVSHVSAPGEKIHRDVTSLKGMALPYFSLMIVKKREKEGESPWLNPLSGASSI</sequence>
<dbReference type="InterPro" id="IPR006364">
    <property type="entry name" value="CobI/CbiL/CobIJ_dom"/>
</dbReference>
<dbReference type="RefSeq" id="WP_170109438.1">
    <property type="nucleotide sequence ID" value="NZ_QBKR01000002.1"/>
</dbReference>
<evidence type="ECO:0000256" key="7">
    <source>
        <dbReference type="PIRNR" id="PIRNR036427"/>
    </source>
</evidence>
<evidence type="ECO:0000313" key="10">
    <source>
        <dbReference type="Proteomes" id="UP000244240"/>
    </source>
</evidence>
<evidence type="ECO:0000256" key="2">
    <source>
        <dbReference type="ARBA" id="ARBA00005879"/>
    </source>
</evidence>
<dbReference type="InterPro" id="IPR000878">
    <property type="entry name" value="4pyrrol_Mease"/>
</dbReference>
<dbReference type="EMBL" id="QBKR01000002">
    <property type="protein sequence ID" value="PTX64572.1"/>
    <property type="molecule type" value="Genomic_DNA"/>
</dbReference>
<evidence type="ECO:0000256" key="4">
    <source>
        <dbReference type="ARBA" id="ARBA00022603"/>
    </source>
</evidence>